<dbReference type="GO" id="GO:0000287">
    <property type="term" value="F:magnesium ion binding"/>
    <property type="evidence" value="ECO:0007669"/>
    <property type="project" value="InterPro"/>
</dbReference>
<dbReference type="CDD" id="cd18310">
    <property type="entry name" value="BTB_POZ_NPR_plant"/>
    <property type="match status" value="1"/>
</dbReference>
<protein>
    <submittedName>
        <fullName evidence="10">BTB/POZ domain and ankyrin repeat-containing protein NPR1</fullName>
    </submittedName>
</protein>
<feature type="compositionally biased region" description="Low complexity" evidence="7">
    <location>
        <begin position="1"/>
        <end position="20"/>
    </location>
</feature>
<dbReference type="Gene3D" id="3.30.710.10">
    <property type="entry name" value="Potassium Channel Kv1.1, Chain A"/>
    <property type="match status" value="1"/>
</dbReference>
<dbReference type="Pfam" id="PF00651">
    <property type="entry name" value="BTB"/>
    <property type="match status" value="1"/>
</dbReference>
<dbReference type="CDD" id="cd00684">
    <property type="entry name" value="Terpene_cyclase_plant_C1"/>
    <property type="match status" value="1"/>
</dbReference>
<dbReference type="SMART" id="SM00225">
    <property type="entry name" value="BTB"/>
    <property type="match status" value="1"/>
</dbReference>
<reference evidence="10" key="1">
    <citation type="submission" date="2020-06" db="EMBL/GenBank/DDBJ databases">
        <authorList>
            <person name="Li T."/>
            <person name="Hu X."/>
            <person name="Zhang T."/>
            <person name="Song X."/>
            <person name="Zhang H."/>
            <person name="Dai N."/>
            <person name="Sheng W."/>
            <person name="Hou X."/>
            <person name="Wei L."/>
        </authorList>
    </citation>
    <scope>NUCLEOTIDE SEQUENCE</scope>
    <source>
        <strain evidence="10">G02</strain>
        <tissue evidence="10">Leaf</tissue>
    </source>
</reference>
<dbReference type="FunFam" id="1.50.10.130:FF:000001">
    <property type="entry name" value="Isoprene synthase, chloroplastic"/>
    <property type="match status" value="1"/>
</dbReference>
<dbReference type="Pfam" id="PF11900">
    <property type="entry name" value="DUF3420"/>
    <property type="match status" value="1"/>
</dbReference>
<evidence type="ECO:0000256" key="1">
    <source>
        <dbReference type="ARBA" id="ARBA00004906"/>
    </source>
</evidence>
<evidence type="ECO:0000259" key="8">
    <source>
        <dbReference type="PROSITE" id="PS50097"/>
    </source>
</evidence>
<dbReference type="InterPro" id="IPR034741">
    <property type="entry name" value="Terpene_cyclase-like_1_C"/>
</dbReference>
<reference evidence="10" key="2">
    <citation type="journal article" date="2024" name="Plant">
        <title>Genomic evolution and insights into agronomic trait innovations of Sesamum species.</title>
        <authorList>
            <person name="Miao H."/>
            <person name="Wang L."/>
            <person name="Qu L."/>
            <person name="Liu H."/>
            <person name="Sun Y."/>
            <person name="Le M."/>
            <person name="Wang Q."/>
            <person name="Wei S."/>
            <person name="Zheng Y."/>
            <person name="Lin W."/>
            <person name="Duan Y."/>
            <person name="Cao H."/>
            <person name="Xiong S."/>
            <person name="Wang X."/>
            <person name="Wei L."/>
            <person name="Li C."/>
            <person name="Ma Q."/>
            <person name="Ju M."/>
            <person name="Zhao R."/>
            <person name="Li G."/>
            <person name="Mu C."/>
            <person name="Tian Q."/>
            <person name="Mei H."/>
            <person name="Zhang T."/>
            <person name="Gao T."/>
            <person name="Zhang H."/>
        </authorList>
    </citation>
    <scope>NUCLEOTIDE SEQUENCE</scope>
    <source>
        <strain evidence="10">G02</strain>
    </source>
</reference>
<accession>A0AAW2T321</accession>
<dbReference type="PANTHER" id="PTHR46475:SF2">
    <property type="entry name" value="REGULATORY PROTEIN NPR3"/>
    <property type="match status" value="1"/>
</dbReference>
<dbReference type="GO" id="GO:2000031">
    <property type="term" value="P:regulation of salicylic acid mediated signaling pathway"/>
    <property type="evidence" value="ECO:0007669"/>
    <property type="project" value="InterPro"/>
</dbReference>
<dbReference type="GO" id="GO:0008270">
    <property type="term" value="F:zinc ion binding"/>
    <property type="evidence" value="ECO:0007669"/>
    <property type="project" value="UniProtKB-KW"/>
</dbReference>
<keyword evidence="4" id="KW-0862">Zinc</keyword>
<dbReference type="SFLD" id="SFLDG01019">
    <property type="entry name" value="Terpene_Cyclase_Like_1_C_Termi"/>
    <property type="match status" value="1"/>
</dbReference>
<dbReference type="PANTHER" id="PTHR46475">
    <property type="entry name" value="REGULATORY PROTEIN NPR3"/>
    <property type="match status" value="1"/>
</dbReference>
<dbReference type="Pfam" id="PF01397">
    <property type="entry name" value="Terpene_synth"/>
    <property type="match status" value="1"/>
</dbReference>
<dbReference type="PROSITE" id="PS50097">
    <property type="entry name" value="BTB"/>
    <property type="match status" value="1"/>
</dbReference>
<dbReference type="SUPFAM" id="SSF48576">
    <property type="entry name" value="Terpenoid synthases"/>
    <property type="match status" value="1"/>
</dbReference>
<dbReference type="GO" id="GO:0005634">
    <property type="term" value="C:nucleus"/>
    <property type="evidence" value="ECO:0007669"/>
    <property type="project" value="TreeGrafter"/>
</dbReference>
<dbReference type="InterPro" id="IPR001906">
    <property type="entry name" value="Terpene_synth_N"/>
</dbReference>
<evidence type="ECO:0000256" key="5">
    <source>
        <dbReference type="ARBA" id="ARBA00023043"/>
    </source>
</evidence>
<dbReference type="AlphaFoldDB" id="A0AAW2T321"/>
<evidence type="ECO:0000256" key="7">
    <source>
        <dbReference type="SAM" id="MobiDB-lite"/>
    </source>
</evidence>
<dbReference type="InterPro" id="IPR000210">
    <property type="entry name" value="BTB/POZ_dom"/>
</dbReference>
<dbReference type="GO" id="GO:0042742">
    <property type="term" value="P:defense response to bacterium"/>
    <property type="evidence" value="ECO:0007669"/>
    <property type="project" value="TreeGrafter"/>
</dbReference>
<proteinExistence type="predicted"/>
<keyword evidence="5" id="KW-0040">ANK repeat</keyword>
<dbReference type="InterPro" id="IPR044814">
    <property type="entry name" value="Terpene_cyclase_plant_C1"/>
</dbReference>
<keyword evidence="2" id="KW-0479">Metal-binding</keyword>
<dbReference type="SUPFAM" id="SSF48239">
    <property type="entry name" value="Terpenoid cyclases/Protein prenyltransferases"/>
    <property type="match status" value="1"/>
</dbReference>
<organism evidence="10">
    <name type="scientific">Sesamum radiatum</name>
    <name type="common">Black benniseed</name>
    <dbReference type="NCBI Taxonomy" id="300843"/>
    <lineage>
        <taxon>Eukaryota</taxon>
        <taxon>Viridiplantae</taxon>
        <taxon>Streptophyta</taxon>
        <taxon>Embryophyta</taxon>
        <taxon>Tracheophyta</taxon>
        <taxon>Spermatophyta</taxon>
        <taxon>Magnoliopsida</taxon>
        <taxon>eudicotyledons</taxon>
        <taxon>Gunneridae</taxon>
        <taxon>Pentapetalae</taxon>
        <taxon>asterids</taxon>
        <taxon>lamiids</taxon>
        <taxon>Lamiales</taxon>
        <taxon>Pedaliaceae</taxon>
        <taxon>Sesamum</taxon>
    </lineage>
</organism>
<dbReference type="InterPro" id="IPR011333">
    <property type="entry name" value="SKP1/BTB/POZ_sf"/>
</dbReference>
<evidence type="ECO:0000259" key="9">
    <source>
        <dbReference type="PROSITE" id="PS52046"/>
    </source>
</evidence>
<dbReference type="GO" id="GO:2000022">
    <property type="term" value="P:regulation of jasmonic acid mediated signaling pathway"/>
    <property type="evidence" value="ECO:0007669"/>
    <property type="project" value="InterPro"/>
</dbReference>
<dbReference type="Gene3D" id="1.10.600.10">
    <property type="entry name" value="Farnesyl Diphosphate Synthase"/>
    <property type="match status" value="1"/>
</dbReference>
<name>A0AAW2T321_SESRA</name>
<dbReference type="GO" id="GO:0016102">
    <property type="term" value="P:diterpenoid biosynthetic process"/>
    <property type="evidence" value="ECO:0007669"/>
    <property type="project" value="InterPro"/>
</dbReference>
<dbReference type="GO" id="GO:0009862">
    <property type="term" value="P:systemic acquired resistance, salicylic acid mediated signaling pathway"/>
    <property type="evidence" value="ECO:0007669"/>
    <property type="project" value="InterPro"/>
</dbReference>
<feature type="region of interest" description="Disordered" evidence="7">
    <location>
        <begin position="1"/>
        <end position="21"/>
    </location>
</feature>
<dbReference type="Pfam" id="PF03936">
    <property type="entry name" value="Terpene_synth_C"/>
    <property type="match status" value="1"/>
</dbReference>
<keyword evidence="6" id="KW-0863">Zinc-finger</keyword>
<dbReference type="InterPro" id="IPR008949">
    <property type="entry name" value="Isoprenoid_synthase_dom_sf"/>
</dbReference>
<dbReference type="InterPro" id="IPR057250">
    <property type="entry name" value="Znf_C2HC_NPR-type"/>
</dbReference>
<dbReference type="InterPro" id="IPR036770">
    <property type="entry name" value="Ankyrin_rpt-contain_sf"/>
</dbReference>
<dbReference type="EMBL" id="JACGWJ010000009">
    <property type="protein sequence ID" value="KAL0398156.1"/>
    <property type="molecule type" value="Genomic_DNA"/>
</dbReference>
<comment type="pathway">
    <text evidence="1">Protein modification; protein ubiquitination.</text>
</comment>
<evidence type="ECO:0000313" key="10">
    <source>
        <dbReference type="EMBL" id="KAL0398156.1"/>
    </source>
</evidence>
<evidence type="ECO:0000256" key="3">
    <source>
        <dbReference type="ARBA" id="ARBA00022737"/>
    </source>
</evidence>
<sequence>MENSAEPSSSISFTSSSHLSNGSMSDKAYASGGPEAGLNLEIISLSKLSCNLGQLLCESGGDFSDADIMVEDNSVGIHRCILAARSKFFCDLFRKDKGCVGKEGKPKYWMTNILPYGRIGYEAFLTFLSYLYTGKLRPSPVEVSTCVDNICTHDVCRPAIDFAVELMYASAIFQVSELVSLFQRRLLNLVGKAVVEDVIPIVVVAFHCQLSQLLTQCIHRVARSDLEAISIEKELPSKVAEEIRLLRLNSQVEQENKVAPLEPLHEKRVKRIHKALDSDDVELVRLLLTESDITLDEAYALHYAVAYCDPKIVTEVLSLGLSDVNLRNTREPTFEGQSALSICKRSTRPKEYQMKREKGQEANKDRMCIDILEREMRRNPIAGDASISSLAMADDLHMKFLYLEDRVAFARMFFPTEAKLAMEIAHAETTSELAGLLSSRGSSGNLMEVDLNETPITQNKRLLSRIETLSRTVELGRRYFPHCSQVLDKFMEDDLPDAFYLEKGTPEEQRMKRMRYMELKDEVNRAFNKDKAELHRSGFSSSYSASFKERTSYKKNLMMELKSQTVALNSSSRPLANYHPNLWGNRFLLHIPRPTAVREEQLVEELKVEMKRGLKEVSNDYMRQLQMVDAIQRLGIAYHFKEEIDQALQSLFKTFHDYCKENHDLYSTALSFRLLRQHGYRVSCDIFEKFKDVRGEFKVPNIEEVMGVLEFYEATHLRVHDEDVLDHGFVFSRNYLESVLPSLTNPVAQQVDHALNHYSNRRGLPRVEARHYISIYEQYTSHHKGLLRLAKLDFNLLQSLHKKELSELYRWWKGLEVEKKLPYARDRMVETYFWILGVYFEPEYAVARKILTRVQALASLVDDTFDAYATFQELQIFTQAIERWSMSCLDQLPDYMKIIYKELLEAYEEIEEKMMKQGTGYRVGYGIEAMKVIVRDYLEEVKWRQQEGYKPTTEEYMRVATRSCGYTSLIIISFLGMGDVATRDAFDWVLSQPHIVRAACPAGLQMILWATR</sequence>
<comment type="caution">
    <text evidence="6">Lacks conserved residue(s) required for the propagation of feature annotation.</text>
</comment>
<dbReference type="GO" id="GO:0050832">
    <property type="term" value="P:defense response to fungus"/>
    <property type="evidence" value="ECO:0007669"/>
    <property type="project" value="TreeGrafter"/>
</dbReference>
<dbReference type="Pfam" id="PF12313">
    <property type="entry name" value="NPR1_like_C"/>
    <property type="match status" value="1"/>
</dbReference>
<dbReference type="PROSITE" id="PS52046">
    <property type="entry name" value="ZF_C2HC_NPR"/>
    <property type="match status" value="1"/>
</dbReference>
<evidence type="ECO:0000256" key="4">
    <source>
        <dbReference type="ARBA" id="ARBA00022833"/>
    </source>
</evidence>
<feature type="domain" description="C2HC NPR-type" evidence="9">
    <location>
        <begin position="143"/>
        <end position="157"/>
    </location>
</feature>
<keyword evidence="3" id="KW-0677">Repeat</keyword>
<feature type="domain" description="BTB" evidence="8">
    <location>
        <begin position="64"/>
        <end position="140"/>
    </location>
</feature>
<dbReference type="InterPro" id="IPR024228">
    <property type="entry name" value="NPR_central_dom"/>
</dbReference>
<dbReference type="GO" id="GO:0010333">
    <property type="term" value="F:terpene synthase activity"/>
    <property type="evidence" value="ECO:0007669"/>
    <property type="project" value="InterPro"/>
</dbReference>
<evidence type="ECO:0000256" key="6">
    <source>
        <dbReference type="PROSITE-ProRule" id="PRU01391"/>
    </source>
</evidence>
<dbReference type="InterPro" id="IPR021094">
    <property type="entry name" value="NPR1/NIM1-like_C"/>
</dbReference>
<dbReference type="Gene3D" id="1.25.40.20">
    <property type="entry name" value="Ankyrin repeat-containing domain"/>
    <property type="match status" value="1"/>
</dbReference>
<gene>
    <name evidence="10" type="ORF">Sradi_2158900</name>
</gene>
<dbReference type="InterPro" id="IPR005630">
    <property type="entry name" value="Terpene_synthase_metal-bd"/>
</dbReference>
<dbReference type="InterPro" id="IPR044292">
    <property type="entry name" value="NPR"/>
</dbReference>
<dbReference type="SUPFAM" id="SSF54695">
    <property type="entry name" value="POZ domain"/>
    <property type="match status" value="1"/>
</dbReference>
<evidence type="ECO:0000256" key="2">
    <source>
        <dbReference type="ARBA" id="ARBA00022723"/>
    </source>
</evidence>
<dbReference type="FunFam" id="3.30.710.10:FF:000110">
    <property type="entry name" value="Regulatory protein NPR3"/>
    <property type="match status" value="1"/>
</dbReference>
<comment type="caution">
    <text evidence="10">The sequence shown here is derived from an EMBL/GenBank/DDBJ whole genome shotgun (WGS) entry which is preliminary data.</text>
</comment>
<dbReference type="Gene3D" id="1.50.10.130">
    <property type="entry name" value="Terpene synthase, N-terminal domain"/>
    <property type="match status" value="1"/>
</dbReference>
<dbReference type="InterPro" id="IPR036965">
    <property type="entry name" value="Terpene_synth_N_sf"/>
</dbReference>
<dbReference type="InterPro" id="IPR008930">
    <property type="entry name" value="Terpenoid_cyclase/PrenylTrfase"/>
</dbReference>
<dbReference type="SFLD" id="SFLDS00005">
    <property type="entry name" value="Isoprenoid_Synthase_Type_I"/>
    <property type="match status" value="1"/>
</dbReference>